<dbReference type="EMBL" id="JANAVZ010000005">
    <property type="protein sequence ID" value="MCT4333136.1"/>
    <property type="molecule type" value="Genomic_DNA"/>
</dbReference>
<organism evidence="2 3">
    <name type="scientific">Paracoccus maritimus</name>
    <dbReference type="NCBI Taxonomy" id="2933292"/>
    <lineage>
        <taxon>Bacteria</taxon>
        <taxon>Pseudomonadati</taxon>
        <taxon>Pseudomonadota</taxon>
        <taxon>Alphaproteobacteria</taxon>
        <taxon>Rhodobacterales</taxon>
        <taxon>Paracoccaceae</taxon>
        <taxon>Paracoccus</taxon>
    </lineage>
</organism>
<accession>A0ABT2K9D7</accession>
<evidence type="ECO:0000313" key="3">
    <source>
        <dbReference type="Proteomes" id="UP001320702"/>
    </source>
</evidence>
<evidence type="ECO:0000256" key="1">
    <source>
        <dbReference type="ARBA" id="ARBA00022679"/>
    </source>
</evidence>
<keyword evidence="3" id="KW-1185">Reference proteome</keyword>
<dbReference type="PANTHER" id="PTHR48207">
    <property type="entry name" value="SUCCINATE--HYDROXYMETHYLGLUTARATE COA-TRANSFERASE"/>
    <property type="match status" value="1"/>
</dbReference>
<dbReference type="RefSeq" id="WP_260277029.1">
    <property type="nucleotide sequence ID" value="NZ_JANAVZ010000005.1"/>
</dbReference>
<dbReference type="Proteomes" id="UP001320702">
    <property type="component" value="Unassembled WGS sequence"/>
</dbReference>
<dbReference type="GO" id="GO:0016740">
    <property type="term" value="F:transferase activity"/>
    <property type="evidence" value="ECO:0007669"/>
    <property type="project" value="UniProtKB-KW"/>
</dbReference>
<dbReference type="InterPro" id="IPR023606">
    <property type="entry name" value="CoA-Trfase_III_dom_1_sf"/>
</dbReference>
<gene>
    <name evidence="2" type="ORF">MU516_09655</name>
</gene>
<reference evidence="2 3" key="1">
    <citation type="submission" date="2022-04" db="EMBL/GenBank/DDBJ databases">
        <title>Paracoccus sp. YLB-12 draft genome sequence.</title>
        <authorList>
            <person name="Yu L."/>
        </authorList>
    </citation>
    <scope>NUCLEOTIDE SEQUENCE [LARGE SCALE GENOMIC DNA]</scope>
    <source>
        <strain evidence="2 3">YLB-12</strain>
    </source>
</reference>
<dbReference type="Gene3D" id="3.30.1540.10">
    <property type="entry name" value="formyl-coa transferase, domain 3"/>
    <property type="match status" value="1"/>
</dbReference>
<name>A0ABT2K9D7_9RHOB</name>
<keyword evidence="1 2" id="KW-0808">Transferase</keyword>
<sequence>MSDETTDTRGPLAGLRVLEFAQIAAGPFTGSLFADLGADVVKIERPDGGDGMRSWPPIHHSADGGDFSGNFTSLNRNKRSVALDIKNADDAARFRRLLAKADLLIENFRPGALARSGFGYEDCRAINPRLVYCSITGYGQTGPYSQKGAFDVTVQAMSGLMSVTGESGGPPVKCGVPVGDFAAGLYAAFVSLAAVNRARETGVGAHVDCSLLGALLGVSALQTSQFFGTGAPPERLGSRHPRNAPYQGFESADRPFTIAAGNDKLWRDTCAVVQRPELADDPRFRTQSLRAANQGELADILQPIFLTRSADHWLTEFDARGIPCAPINDFREILEDEHVRQAGWITRTEMPNGADVSTVGFPVGLTGFNYSIRRRPPALGEHDEDVMSEWHA</sequence>
<dbReference type="Gene3D" id="3.40.50.10540">
    <property type="entry name" value="Crotonobetainyl-coa:carnitine coa-transferase, domain 1"/>
    <property type="match status" value="1"/>
</dbReference>
<proteinExistence type="predicted"/>
<dbReference type="PANTHER" id="PTHR48207:SF3">
    <property type="entry name" value="SUCCINATE--HYDROXYMETHYLGLUTARATE COA-TRANSFERASE"/>
    <property type="match status" value="1"/>
</dbReference>
<comment type="caution">
    <text evidence="2">The sequence shown here is derived from an EMBL/GenBank/DDBJ whole genome shotgun (WGS) entry which is preliminary data.</text>
</comment>
<dbReference type="InterPro" id="IPR044855">
    <property type="entry name" value="CoA-Trfase_III_dom3_sf"/>
</dbReference>
<dbReference type="Pfam" id="PF02515">
    <property type="entry name" value="CoA_transf_3"/>
    <property type="match status" value="1"/>
</dbReference>
<dbReference type="SUPFAM" id="SSF89796">
    <property type="entry name" value="CoA-transferase family III (CaiB/BaiF)"/>
    <property type="match status" value="1"/>
</dbReference>
<dbReference type="InterPro" id="IPR050483">
    <property type="entry name" value="CoA-transferase_III_domain"/>
</dbReference>
<evidence type="ECO:0000313" key="2">
    <source>
        <dbReference type="EMBL" id="MCT4333136.1"/>
    </source>
</evidence>
<protein>
    <submittedName>
        <fullName evidence="2">CoA transferase</fullName>
    </submittedName>
</protein>
<dbReference type="InterPro" id="IPR003673">
    <property type="entry name" value="CoA-Trfase_fam_III"/>
</dbReference>